<dbReference type="RefSeq" id="WP_184296301.1">
    <property type="nucleotide sequence ID" value="NZ_JACHLP010000001.1"/>
</dbReference>
<proteinExistence type="predicted"/>
<sequence>MKQTPATLMLSEADQGRELEVRPGDRLSIRLPENASTGYRWTVEHYDAALIEPWALESAYPAAGAGAAGEVCFVFRARKAGSTELVLKHSRSWEHALAPLARFRLQVLVQP</sequence>
<dbReference type="PANTHER" id="PTHR36530:SF1">
    <property type="entry name" value="AMOEBIASIN-1"/>
    <property type="match status" value="1"/>
</dbReference>
<comment type="caution">
    <text evidence="4">The sequence shown here is derived from an EMBL/GenBank/DDBJ whole genome shotgun (WGS) entry which is preliminary data.</text>
</comment>
<dbReference type="Proteomes" id="UP000562027">
    <property type="component" value="Unassembled WGS sequence"/>
</dbReference>
<dbReference type="InterPro" id="IPR018990">
    <property type="entry name" value="Prot_inh_I42_chagasin"/>
</dbReference>
<evidence type="ECO:0000313" key="5">
    <source>
        <dbReference type="Proteomes" id="UP000562027"/>
    </source>
</evidence>
<protein>
    <submittedName>
        <fullName evidence="4">Inhibitor of cysteine peptidase</fullName>
    </submittedName>
</protein>
<evidence type="ECO:0000313" key="4">
    <source>
        <dbReference type="EMBL" id="MBB4842256.1"/>
    </source>
</evidence>
<dbReference type="PANTHER" id="PTHR36530">
    <property type="entry name" value="INHIBITOR OF CYSTEINE PEPTIDASE"/>
    <property type="match status" value="1"/>
</dbReference>
<dbReference type="InterPro" id="IPR052781">
    <property type="entry name" value="Cys_protease_inhibitor_I42"/>
</dbReference>
<keyword evidence="2" id="KW-0789">Thiol protease inhibitor</keyword>
<keyword evidence="5" id="KW-1185">Reference proteome</keyword>
<organism evidence="4 5">
    <name type="scientific">Roseateles oligotrophus</name>
    <dbReference type="NCBI Taxonomy" id="1769250"/>
    <lineage>
        <taxon>Bacteria</taxon>
        <taxon>Pseudomonadati</taxon>
        <taxon>Pseudomonadota</taxon>
        <taxon>Betaproteobacteria</taxon>
        <taxon>Burkholderiales</taxon>
        <taxon>Sphaerotilaceae</taxon>
        <taxon>Roseateles</taxon>
    </lineage>
</organism>
<keyword evidence="1" id="KW-0646">Protease inhibitor</keyword>
<evidence type="ECO:0000259" key="3">
    <source>
        <dbReference type="Pfam" id="PF09394"/>
    </source>
</evidence>
<dbReference type="GO" id="GO:0004869">
    <property type="term" value="F:cysteine-type endopeptidase inhibitor activity"/>
    <property type="evidence" value="ECO:0007669"/>
    <property type="project" value="UniProtKB-KW"/>
</dbReference>
<reference evidence="4 5" key="1">
    <citation type="submission" date="2020-08" db="EMBL/GenBank/DDBJ databases">
        <title>Functional genomics of gut bacteria from endangered species of beetles.</title>
        <authorList>
            <person name="Carlos-Shanley C."/>
        </authorList>
    </citation>
    <scope>NUCLEOTIDE SEQUENCE [LARGE SCALE GENOMIC DNA]</scope>
    <source>
        <strain evidence="4 5">S00239</strain>
    </source>
</reference>
<dbReference type="InterPro" id="IPR036331">
    <property type="entry name" value="Chagasin-like_sf"/>
</dbReference>
<dbReference type="Gene3D" id="2.60.40.2020">
    <property type="match status" value="1"/>
</dbReference>
<gene>
    <name evidence="4" type="ORF">HNP55_000751</name>
</gene>
<dbReference type="AlphaFoldDB" id="A0A840L2U2"/>
<evidence type="ECO:0000256" key="1">
    <source>
        <dbReference type="ARBA" id="ARBA00022690"/>
    </source>
</evidence>
<dbReference type="EMBL" id="JACHLP010000001">
    <property type="protein sequence ID" value="MBB4842256.1"/>
    <property type="molecule type" value="Genomic_DNA"/>
</dbReference>
<dbReference type="SUPFAM" id="SSF141066">
    <property type="entry name" value="ICP-like"/>
    <property type="match status" value="1"/>
</dbReference>
<dbReference type="Pfam" id="PF09394">
    <property type="entry name" value="Inhibitor_I42"/>
    <property type="match status" value="1"/>
</dbReference>
<feature type="domain" description="Proteinase inhibitor I42 chagasin" evidence="3">
    <location>
        <begin position="21"/>
        <end position="107"/>
    </location>
</feature>
<accession>A0A840L2U2</accession>
<name>A0A840L2U2_9BURK</name>
<evidence type="ECO:0000256" key="2">
    <source>
        <dbReference type="ARBA" id="ARBA00022704"/>
    </source>
</evidence>